<dbReference type="AlphaFoldDB" id="A0A975BCA5"/>
<evidence type="ECO:0000256" key="1">
    <source>
        <dbReference type="SAM" id="MobiDB-lite"/>
    </source>
</evidence>
<evidence type="ECO:0000313" key="3">
    <source>
        <dbReference type="Proteomes" id="UP000663720"/>
    </source>
</evidence>
<reference evidence="2" key="1">
    <citation type="journal article" date="2021" name="Microb. Physiol.">
        <title>Proteogenomic Insights into the Physiology of Marine, Sulfate-Reducing, Filamentous Desulfonema limicola and Desulfonema magnum.</title>
        <authorList>
            <person name="Schnaars V."/>
            <person name="Wohlbrand L."/>
            <person name="Scheve S."/>
            <person name="Hinrichs C."/>
            <person name="Reinhardt R."/>
            <person name="Rabus R."/>
        </authorList>
    </citation>
    <scope>NUCLEOTIDE SEQUENCE</scope>
    <source>
        <strain evidence="2">5ac10</strain>
    </source>
</reference>
<dbReference type="RefSeq" id="WP_207688524.1">
    <property type="nucleotide sequence ID" value="NZ_CP061799.1"/>
</dbReference>
<dbReference type="Proteomes" id="UP000663720">
    <property type="component" value="Chromosome"/>
</dbReference>
<feature type="compositionally biased region" description="Acidic residues" evidence="1">
    <location>
        <begin position="404"/>
        <end position="425"/>
    </location>
</feature>
<accession>A0A975BCA5</accession>
<dbReference type="EMBL" id="CP061799">
    <property type="protein sequence ID" value="QTA82614.1"/>
    <property type="molecule type" value="Genomic_DNA"/>
</dbReference>
<organism evidence="2 3">
    <name type="scientific">Desulfonema limicola</name>
    <dbReference type="NCBI Taxonomy" id="45656"/>
    <lineage>
        <taxon>Bacteria</taxon>
        <taxon>Pseudomonadati</taxon>
        <taxon>Thermodesulfobacteriota</taxon>
        <taxon>Desulfobacteria</taxon>
        <taxon>Desulfobacterales</taxon>
        <taxon>Desulfococcaceae</taxon>
        <taxon>Desulfonema</taxon>
    </lineage>
</organism>
<protein>
    <submittedName>
        <fullName evidence="2">WD40-like repeat-containing</fullName>
    </submittedName>
</protein>
<dbReference type="InterPro" id="IPR011047">
    <property type="entry name" value="Quinoprotein_ADH-like_sf"/>
</dbReference>
<dbReference type="KEGG" id="dli:dnl_49930"/>
<proteinExistence type="predicted"/>
<gene>
    <name evidence="2" type="ORF">dnl_49930</name>
</gene>
<sequence>MERILFFKIRSSFLTIACLTLILAAYPGSGLCETKETAVVAAVAPDYSSAAHSLISVEPVNGVRTVQNNLLPTDTSDISLSAYKNFFYRLERYQADNIIKFDINAPDVPVWQFSAMDENETGSSNPYGLFFVNSQKAYLLRYGTAKAWIVNPGASTQAEFKIGELDLSAYADSDGIPEMNYGVIIGNKFFILLQRLDRDNNFFPSNTPYIAVFDVNTDKEIETGLENQDNLKGIALNIKNPGSINYLDDNNTIYVHGVGDYGSSWSGREPEYSGGIISIDPVTYEVKTVLDDGDADNHPYGNISGMSIVSPEKAYFVGYAGWGDNSLYAFNPSTGQVSGIANNELKNKNIAGMASGTYADKNNMLWVCNQTDGLVVILDTDDNSINEKISTNLNPVSIVFTSEEIMEEPEKEEDKTDEPDTDTQTDDDHGSSSSCFITSTGTNLFFTPAKAKFIK</sequence>
<keyword evidence="3" id="KW-1185">Reference proteome</keyword>
<feature type="region of interest" description="Disordered" evidence="1">
    <location>
        <begin position="403"/>
        <end position="439"/>
    </location>
</feature>
<dbReference type="InterPro" id="IPR015943">
    <property type="entry name" value="WD40/YVTN_repeat-like_dom_sf"/>
</dbReference>
<evidence type="ECO:0000313" key="2">
    <source>
        <dbReference type="EMBL" id="QTA82614.1"/>
    </source>
</evidence>
<name>A0A975BCA5_9BACT</name>
<dbReference type="Gene3D" id="2.130.10.10">
    <property type="entry name" value="YVTN repeat-like/Quinoprotein amine dehydrogenase"/>
    <property type="match status" value="1"/>
</dbReference>
<dbReference type="SUPFAM" id="SSF50998">
    <property type="entry name" value="Quinoprotein alcohol dehydrogenase-like"/>
    <property type="match status" value="1"/>
</dbReference>